<keyword evidence="2" id="KW-1185">Reference proteome</keyword>
<organism evidence="1 2">
    <name type="scientific">Candidatus Thiomargarita nelsonii</name>
    <dbReference type="NCBI Taxonomy" id="1003181"/>
    <lineage>
        <taxon>Bacteria</taxon>
        <taxon>Pseudomonadati</taxon>
        <taxon>Pseudomonadota</taxon>
        <taxon>Gammaproteobacteria</taxon>
        <taxon>Thiotrichales</taxon>
        <taxon>Thiotrichaceae</taxon>
        <taxon>Thiomargarita</taxon>
    </lineage>
</organism>
<name>A0A176S141_9GAMM</name>
<protein>
    <submittedName>
        <fullName evidence="1">Uncharacterized protein</fullName>
    </submittedName>
</protein>
<dbReference type="AlphaFoldDB" id="A0A176S141"/>
<accession>A0A176S141</accession>
<reference evidence="1 2" key="1">
    <citation type="submission" date="2016-05" db="EMBL/GenBank/DDBJ databases">
        <title>Single-cell genome of chain-forming Candidatus Thiomargarita nelsonii and comparison to other large sulfur-oxidizing bacteria.</title>
        <authorList>
            <person name="Winkel M."/>
            <person name="Salman V."/>
            <person name="Woyke T."/>
            <person name="Schulz-Vogt H."/>
            <person name="Richter M."/>
            <person name="Flood B."/>
            <person name="Bailey J."/>
            <person name="Amann R."/>
            <person name="Mussmann M."/>
        </authorList>
    </citation>
    <scope>NUCLEOTIDE SEQUENCE [LARGE SCALE GENOMIC DNA]</scope>
    <source>
        <strain evidence="1 2">THI036</strain>
    </source>
</reference>
<dbReference type="Proteomes" id="UP000076962">
    <property type="component" value="Unassembled WGS sequence"/>
</dbReference>
<evidence type="ECO:0000313" key="1">
    <source>
        <dbReference type="EMBL" id="OAD21705.1"/>
    </source>
</evidence>
<sequence length="53" mass="6107">MAFKHDGNDIGGAFHLCLKQLMNTSILRILSLSIIPLNQQLVLLHFSQERQFR</sequence>
<dbReference type="EMBL" id="LUTY01001447">
    <property type="protein sequence ID" value="OAD21705.1"/>
    <property type="molecule type" value="Genomic_DNA"/>
</dbReference>
<evidence type="ECO:0000313" key="2">
    <source>
        <dbReference type="Proteomes" id="UP000076962"/>
    </source>
</evidence>
<gene>
    <name evidence="1" type="ORF">THIOM_002521</name>
</gene>
<proteinExistence type="predicted"/>
<comment type="caution">
    <text evidence="1">The sequence shown here is derived from an EMBL/GenBank/DDBJ whole genome shotgun (WGS) entry which is preliminary data.</text>
</comment>